<dbReference type="PANTHER" id="PTHR47723">
    <property type="entry name" value="OS05G0353850 PROTEIN"/>
    <property type="match status" value="1"/>
</dbReference>
<evidence type="ECO:0000313" key="3">
    <source>
        <dbReference type="Proteomes" id="UP001187192"/>
    </source>
</evidence>
<name>A0AA88D7N9_FICCA</name>
<keyword evidence="3" id="KW-1185">Reference proteome</keyword>
<accession>A0AA88D7N9</accession>
<dbReference type="Gene3D" id="3.30.420.10">
    <property type="entry name" value="Ribonuclease H-like superfamily/Ribonuclease H"/>
    <property type="match status" value="1"/>
</dbReference>
<dbReference type="InterPro" id="IPR036397">
    <property type="entry name" value="RNaseH_sf"/>
</dbReference>
<organism evidence="2 3">
    <name type="scientific">Ficus carica</name>
    <name type="common">Common fig</name>
    <dbReference type="NCBI Taxonomy" id="3494"/>
    <lineage>
        <taxon>Eukaryota</taxon>
        <taxon>Viridiplantae</taxon>
        <taxon>Streptophyta</taxon>
        <taxon>Embryophyta</taxon>
        <taxon>Tracheophyta</taxon>
        <taxon>Spermatophyta</taxon>
        <taxon>Magnoliopsida</taxon>
        <taxon>eudicotyledons</taxon>
        <taxon>Gunneridae</taxon>
        <taxon>Pentapetalae</taxon>
        <taxon>rosids</taxon>
        <taxon>fabids</taxon>
        <taxon>Rosales</taxon>
        <taxon>Moraceae</taxon>
        <taxon>Ficeae</taxon>
        <taxon>Ficus</taxon>
    </lineage>
</organism>
<proteinExistence type="predicted"/>
<dbReference type="EMBL" id="BTGU01000026">
    <property type="protein sequence ID" value="GMN47590.1"/>
    <property type="molecule type" value="Genomic_DNA"/>
</dbReference>
<reference evidence="2" key="1">
    <citation type="submission" date="2023-07" db="EMBL/GenBank/DDBJ databases">
        <title>draft genome sequence of fig (Ficus carica).</title>
        <authorList>
            <person name="Takahashi T."/>
            <person name="Nishimura K."/>
        </authorList>
    </citation>
    <scope>NUCLEOTIDE SEQUENCE</scope>
</reference>
<dbReference type="GO" id="GO:0003676">
    <property type="term" value="F:nucleic acid binding"/>
    <property type="evidence" value="ECO:0007669"/>
    <property type="project" value="InterPro"/>
</dbReference>
<protein>
    <recommendedName>
        <fullName evidence="1">RNase H type-1 domain-containing protein</fullName>
    </recommendedName>
</protein>
<dbReference type="PANTHER" id="PTHR47723:SF21">
    <property type="entry name" value="POLYNUCLEOTIDYL TRANSFERASE, RIBONUCLEASE H-LIKE SUPERFAMILY PROTEIN"/>
    <property type="match status" value="1"/>
</dbReference>
<dbReference type="InterPro" id="IPR002156">
    <property type="entry name" value="RNaseH_domain"/>
</dbReference>
<dbReference type="Proteomes" id="UP001187192">
    <property type="component" value="Unassembled WGS sequence"/>
</dbReference>
<dbReference type="Pfam" id="PF13456">
    <property type="entry name" value="RVT_3"/>
    <property type="match status" value="1"/>
</dbReference>
<comment type="caution">
    <text evidence="2">The sequence shown here is derived from an EMBL/GenBank/DDBJ whole genome shotgun (WGS) entry which is preliminary data.</text>
</comment>
<sequence length="300" mass="33283">MVWHFDKRGEFSVRSAYKVEMESRTVGSQSGHGARCHLSHHGIKVSNLCPVCLYGLEDTKALWSCQKAREVWQSTTLWPILKLFPGGPFSALSMFLAADCSLEDVNVFCTIAWCLWQKHNKVVFEGCTITAGEIVTWAGKFMGDFYLCNGLDKPVLAKNRVVKLPWKPSEHGFLKINIDAVVNEALDYVRVGAVIRDEFGVVAVALARRIFGKLSPHVGECLAVRVGMFLANWCGFKKFVVESDASNVVKAIQKPMCRAPEANVVDDIRDLMSSSGSGTIRYASRDGNVVSHFLVNYVIS</sequence>
<feature type="domain" description="RNase H type-1" evidence="1">
    <location>
        <begin position="177"/>
        <end position="297"/>
    </location>
</feature>
<dbReference type="GO" id="GO:0004523">
    <property type="term" value="F:RNA-DNA hybrid ribonuclease activity"/>
    <property type="evidence" value="ECO:0007669"/>
    <property type="project" value="InterPro"/>
</dbReference>
<gene>
    <name evidence="2" type="ORF">TIFTF001_016759</name>
</gene>
<dbReference type="InterPro" id="IPR053151">
    <property type="entry name" value="RNase_H-like"/>
</dbReference>
<evidence type="ECO:0000313" key="2">
    <source>
        <dbReference type="EMBL" id="GMN47590.1"/>
    </source>
</evidence>
<dbReference type="InterPro" id="IPR044730">
    <property type="entry name" value="RNase_H-like_dom_plant"/>
</dbReference>
<evidence type="ECO:0000259" key="1">
    <source>
        <dbReference type="Pfam" id="PF13456"/>
    </source>
</evidence>
<dbReference type="CDD" id="cd06222">
    <property type="entry name" value="RNase_H_like"/>
    <property type="match status" value="1"/>
</dbReference>
<dbReference type="AlphaFoldDB" id="A0AA88D7N9"/>